<evidence type="ECO:0000313" key="3">
    <source>
        <dbReference type="EMBL" id="KAH7576142.1"/>
    </source>
</evidence>
<dbReference type="EMBL" id="JAFEMO010000001">
    <property type="protein sequence ID" value="KAH7576142.1"/>
    <property type="molecule type" value="Genomic_DNA"/>
</dbReference>
<dbReference type="InterPro" id="IPR021940">
    <property type="entry name" value="CER1-like_C"/>
</dbReference>
<dbReference type="Pfam" id="PF12076">
    <property type="entry name" value="CER1-like_C"/>
    <property type="match status" value="1"/>
</dbReference>
<name>A0ABQ8IHI9_9ROSI</name>
<proteinExistence type="predicted"/>
<keyword evidence="4" id="KW-1185">Reference proteome</keyword>
<feature type="domain" description="Very-long-chain aldehyde decarbonylase CER1-like C-terminal" evidence="2">
    <location>
        <begin position="82"/>
        <end position="200"/>
    </location>
</feature>
<reference evidence="3 4" key="1">
    <citation type="submission" date="2021-02" db="EMBL/GenBank/DDBJ databases">
        <title>Plant Genome Project.</title>
        <authorList>
            <person name="Zhang R.-G."/>
        </authorList>
    </citation>
    <scope>NUCLEOTIDE SEQUENCE [LARGE SCALE GENOMIC DNA]</scope>
    <source>
        <tissue evidence="3">Leaves</tissue>
    </source>
</reference>
<comment type="subcellular location">
    <subcellularLocation>
        <location evidence="1">Membrane</location>
        <topology evidence="1">Multi-pass membrane protein</topology>
    </subcellularLocation>
</comment>
<protein>
    <recommendedName>
        <fullName evidence="2">Very-long-chain aldehyde decarbonylase CER1-like C-terminal domain-containing protein</fullName>
    </recommendedName>
</protein>
<evidence type="ECO:0000256" key="1">
    <source>
        <dbReference type="ARBA" id="ARBA00004141"/>
    </source>
</evidence>
<comment type="caution">
    <text evidence="3">The sequence shown here is derived from an EMBL/GenBank/DDBJ whole genome shotgun (WGS) entry which is preliminary data.</text>
</comment>
<accession>A0ABQ8IHI9</accession>
<sequence>MWVMRPFTIWSAVLTWIYGRTFVSDSHTFEKLRMQSWVGEELNRNGEMFVKRNPKLKVKVVDGSSLTVAVVLNSIPPGTTQVVLRGKLSKVARAIAFGLCQRGIQVAMLHEEEYNKLKIMSTKCGTNLVLTKTYHHQRIWLVGEGLTDEEQNKASKGTIFIPFSQFPPMKIRKDCFYHTTPAMITPPSLHNLHSCELQVPGIGAMGASQYLLIHSQRRKGEGPRQLSAFPVYAMENSSQPDLDNPLSLPDFQRQ</sequence>
<dbReference type="Proteomes" id="UP000827721">
    <property type="component" value="Unassembled WGS sequence"/>
</dbReference>
<gene>
    <name evidence="3" type="ORF">JRO89_XS01G0003000</name>
</gene>
<evidence type="ECO:0000259" key="2">
    <source>
        <dbReference type="Pfam" id="PF12076"/>
    </source>
</evidence>
<organism evidence="3 4">
    <name type="scientific">Xanthoceras sorbifolium</name>
    <dbReference type="NCBI Taxonomy" id="99658"/>
    <lineage>
        <taxon>Eukaryota</taxon>
        <taxon>Viridiplantae</taxon>
        <taxon>Streptophyta</taxon>
        <taxon>Embryophyta</taxon>
        <taxon>Tracheophyta</taxon>
        <taxon>Spermatophyta</taxon>
        <taxon>Magnoliopsida</taxon>
        <taxon>eudicotyledons</taxon>
        <taxon>Gunneridae</taxon>
        <taxon>Pentapetalae</taxon>
        <taxon>rosids</taxon>
        <taxon>malvids</taxon>
        <taxon>Sapindales</taxon>
        <taxon>Sapindaceae</taxon>
        <taxon>Xanthoceroideae</taxon>
        <taxon>Xanthoceras</taxon>
    </lineage>
</organism>
<evidence type="ECO:0000313" key="4">
    <source>
        <dbReference type="Proteomes" id="UP000827721"/>
    </source>
</evidence>